<protein>
    <submittedName>
        <fullName evidence="2">Uncharacterized protein</fullName>
    </submittedName>
</protein>
<evidence type="ECO:0000256" key="1">
    <source>
        <dbReference type="SAM" id="Phobius"/>
    </source>
</evidence>
<evidence type="ECO:0000313" key="2">
    <source>
        <dbReference type="EMBL" id="ASU83589.1"/>
    </source>
</evidence>
<sequence>MTVPDEPTLWELQRTIQAGYRELSADIQALNSRLDQYVLKEVYEARRDADLVRIARLETELATARETTRKALLTALTSFIAPIVVGIVLAVVLGGGGP</sequence>
<dbReference type="AlphaFoldDB" id="A0A223S6D9"/>
<accession>A0A223S6D9</accession>
<organism evidence="2 3">
    <name type="scientific">Nocardiopsis gilva YIM 90087</name>
    <dbReference type="NCBI Taxonomy" id="1235441"/>
    <lineage>
        <taxon>Bacteria</taxon>
        <taxon>Bacillati</taxon>
        <taxon>Actinomycetota</taxon>
        <taxon>Actinomycetes</taxon>
        <taxon>Streptosporangiales</taxon>
        <taxon>Nocardiopsidaceae</taxon>
        <taxon>Nocardiopsis</taxon>
    </lineage>
</organism>
<keyword evidence="1" id="KW-1133">Transmembrane helix</keyword>
<proteinExistence type="predicted"/>
<evidence type="ECO:0000313" key="3">
    <source>
        <dbReference type="Proteomes" id="UP000215005"/>
    </source>
</evidence>
<keyword evidence="3" id="KW-1185">Reference proteome</keyword>
<keyword evidence="1" id="KW-0812">Transmembrane</keyword>
<reference evidence="2 3" key="1">
    <citation type="submission" date="2017-08" db="EMBL/GenBank/DDBJ databases">
        <title>The complete genome sequence of Nocardiopsis gilva YIM 90087.</title>
        <authorList>
            <person name="Yin M."/>
            <person name="Tang S."/>
        </authorList>
    </citation>
    <scope>NUCLEOTIDE SEQUENCE [LARGE SCALE GENOMIC DNA]</scope>
    <source>
        <strain evidence="2 3">YIM 90087</strain>
    </source>
</reference>
<gene>
    <name evidence="2" type="ORF">CDO52_13010</name>
</gene>
<dbReference type="RefSeq" id="WP_017616803.1">
    <property type="nucleotide sequence ID" value="NZ_CP022753.1"/>
</dbReference>
<dbReference type="Proteomes" id="UP000215005">
    <property type="component" value="Chromosome"/>
</dbReference>
<keyword evidence="1" id="KW-0472">Membrane</keyword>
<dbReference type="KEGG" id="ngv:CDO52_13010"/>
<name>A0A223S6D9_9ACTN</name>
<dbReference type="EMBL" id="CP022753">
    <property type="protein sequence ID" value="ASU83589.1"/>
    <property type="molecule type" value="Genomic_DNA"/>
</dbReference>
<feature type="transmembrane region" description="Helical" evidence="1">
    <location>
        <begin position="71"/>
        <end position="93"/>
    </location>
</feature>